<keyword evidence="7" id="KW-0902">Two-component regulatory system</keyword>
<evidence type="ECO:0000256" key="6">
    <source>
        <dbReference type="ARBA" id="ARBA00022777"/>
    </source>
</evidence>
<evidence type="ECO:0000256" key="10">
    <source>
        <dbReference type="PROSITE-ProRule" id="PRU00169"/>
    </source>
</evidence>
<dbReference type="Gene3D" id="3.30.565.10">
    <property type="entry name" value="Histidine kinase-like ATPase, C-terminal domain"/>
    <property type="match status" value="1"/>
</dbReference>
<evidence type="ECO:0000313" key="17">
    <source>
        <dbReference type="Proteomes" id="UP000325755"/>
    </source>
</evidence>
<dbReference type="InParanoid" id="A0A5Q0BK07"/>
<dbReference type="SUPFAM" id="SSF55874">
    <property type="entry name" value="ATPase domain of HSP90 chaperone/DNA topoisomerase II/histidine kinase"/>
    <property type="match status" value="1"/>
</dbReference>
<evidence type="ECO:0000256" key="4">
    <source>
        <dbReference type="ARBA" id="ARBA00022553"/>
    </source>
</evidence>
<evidence type="ECO:0000313" key="16">
    <source>
        <dbReference type="EMBL" id="QFY44143.1"/>
    </source>
</evidence>
<dbReference type="InterPro" id="IPR011006">
    <property type="entry name" value="CheY-like_superfamily"/>
</dbReference>
<keyword evidence="17" id="KW-1185">Reference proteome</keyword>
<name>A0A5Q0BK07_9GAMM</name>
<keyword evidence="4 10" id="KW-0597">Phosphoprotein</keyword>
<dbReference type="InterPro" id="IPR004358">
    <property type="entry name" value="Sig_transdc_His_kin-like_C"/>
</dbReference>
<dbReference type="RefSeq" id="WP_153250111.1">
    <property type="nucleotide sequence ID" value="NZ_CP044205.1"/>
</dbReference>
<comment type="catalytic activity">
    <reaction evidence="1">
        <text>ATP + protein L-histidine = ADP + protein N-phospho-L-histidine.</text>
        <dbReference type="EC" id="2.7.13.3"/>
    </reaction>
</comment>
<dbReference type="GO" id="GO:0000155">
    <property type="term" value="F:phosphorelay sensor kinase activity"/>
    <property type="evidence" value="ECO:0007669"/>
    <property type="project" value="UniProtKB-ARBA"/>
</dbReference>
<evidence type="ECO:0000259" key="14">
    <source>
        <dbReference type="PROSITE" id="PS50851"/>
    </source>
</evidence>
<dbReference type="Pfam" id="PF00072">
    <property type="entry name" value="Response_reg"/>
    <property type="match status" value="1"/>
</dbReference>
<dbReference type="InterPro" id="IPR036890">
    <property type="entry name" value="HATPase_C_sf"/>
</dbReference>
<organism evidence="16 17">
    <name type="scientific">Candidatus Methylospira mobilis</name>
    <dbReference type="NCBI Taxonomy" id="1808979"/>
    <lineage>
        <taxon>Bacteria</taxon>
        <taxon>Pseudomonadati</taxon>
        <taxon>Pseudomonadota</taxon>
        <taxon>Gammaproteobacteria</taxon>
        <taxon>Methylococcales</taxon>
        <taxon>Methylococcaceae</taxon>
        <taxon>Candidatus Methylospira</taxon>
    </lineage>
</organism>
<proteinExistence type="predicted"/>
<dbReference type="EC" id="2.7.13.3" evidence="2"/>
<dbReference type="Pfam" id="PF01584">
    <property type="entry name" value="CheW"/>
    <property type="match status" value="1"/>
</dbReference>
<feature type="modified residue" description="4-aspartylphosphate" evidence="10">
    <location>
        <position position="721"/>
    </location>
</feature>
<dbReference type="Gene3D" id="2.30.30.40">
    <property type="entry name" value="SH3 Domains"/>
    <property type="match status" value="1"/>
</dbReference>
<evidence type="ECO:0000256" key="9">
    <source>
        <dbReference type="PROSITE-ProRule" id="PRU00110"/>
    </source>
</evidence>
<evidence type="ECO:0000259" key="13">
    <source>
        <dbReference type="PROSITE" id="PS50110"/>
    </source>
</evidence>
<comment type="function">
    <text evidence="8">Involved in the transmission of sensory signals from the chemoreceptors to the flagellar motors. CheA is autophosphorylated; it can transfer its phosphate group to either CheB or CheY.</text>
</comment>
<dbReference type="PROSITE" id="PS50851">
    <property type="entry name" value="CHEW"/>
    <property type="match status" value="1"/>
</dbReference>
<protein>
    <recommendedName>
        <fullName evidence="3">Chemotaxis protein CheA</fullName>
        <ecNumber evidence="2">2.7.13.3</ecNumber>
    </recommendedName>
</protein>
<accession>A0A5Q0BK07</accession>
<dbReference type="EMBL" id="CP044205">
    <property type="protein sequence ID" value="QFY44143.1"/>
    <property type="molecule type" value="Genomic_DNA"/>
</dbReference>
<dbReference type="SUPFAM" id="SSF50341">
    <property type="entry name" value="CheW-like"/>
    <property type="match status" value="1"/>
</dbReference>
<feature type="domain" description="Histidine kinase" evidence="12">
    <location>
        <begin position="308"/>
        <end position="514"/>
    </location>
</feature>
<dbReference type="PROSITE" id="PS50894">
    <property type="entry name" value="HPT"/>
    <property type="match status" value="1"/>
</dbReference>
<dbReference type="KEGG" id="mmob:F6R98_17130"/>
<dbReference type="InterPro" id="IPR003594">
    <property type="entry name" value="HATPase_dom"/>
</dbReference>
<gene>
    <name evidence="16" type="ORF">F6R98_17130</name>
</gene>
<dbReference type="PRINTS" id="PR00344">
    <property type="entry name" value="BCTRLSENSOR"/>
</dbReference>
<dbReference type="InterPro" id="IPR001789">
    <property type="entry name" value="Sig_transdc_resp-reg_receiver"/>
</dbReference>
<feature type="region of interest" description="Disordered" evidence="11">
    <location>
        <begin position="146"/>
        <end position="191"/>
    </location>
</feature>
<dbReference type="Gene3D" id="3.40.50.2300">
    <property type="match status" value="1"/>
</dbReference>
<dbReference type="PANTHER" id="PTHR43395">
    <property type="entry name" value="SENSOR HISTIDINE KINASE CHEA"/>
    <property type="match status" value="1"/>
</dbReference>
<feature type="domain" description="CheW-like" evidence="14">
    <location>
        <begin position="516"/>
        <end position="652"/>
    </location>
</feature>
<dbReference type="InterPro" id="IPR005467">
    <property type="entry name" value="His_kinase_dom"/>
</dbReference>
<feature type="compositionally biased region" description="Basic and acidic residues" evidence="11">
    <location>
        <begin position="146"/>
        <end position="159"/>
    </location>
</feature>
<evidence type="ECO:0000259" key="15">
    <source>
        <dbReference type="PROSITE" id="PS50894"/>
    </source>
</evidence>
<keyword evidence="6 16" id="KW-0418">Kinase</keyword>
<dbReference type="PANTHER" id="PTHR43395:SF1">
    <property type="entry name" value="CHEMOTAXIS PROTEIN CHEA"/>
    <property type="match status" value="1"/>
</dbReference>
<dbReference type="Proteomes" id="UP000325755">
    <property type="component" value="Chromosome"/>
</dbReference>
<evidence type="ECO:0000256" key="3">
    <source>
        <dbReference type="ARBA" id="ARBA00021495"/>
    </source>
</evidence>
<dbReference type="SMART" id="SM00260">
    <property type="entry name" value="CheW"/>
    <property type="match status" value="1"/>
</dbReference>
<dbReference type="InterPro" id="IPR051315">
    <property type="entry name" value="Bact_Chemotaxis_CheA"/>
</dbReference>
<dbReference type="InterPro" id="IPR036641">
    <property type="entry name" value="HPT_dom_sf"/>
</dbReference>
<dbReference type="InterPro" id="IPR002545">
    <property type="entry name" value="CheW-lke_dom"/>
</dbReference>
<dbReference type="Gene3D" id="1.20.120.160">
    <property type="entry name" value="HPT domain"/>
    <property type="match status" value="1"/>
</dbReference>
<evidence type="ECO:0000256" key="1">
    <source>
        <dbReference type="ARBA" id="ARBA00000085"/>
    </source>
</evidence>
<evidence type="ECO:0000256" key="11">
    <source>
        <dbReference type="SAM" id="MobiDB-lite"/>
    </source>
</evidence>
<dbReference type="Pfam" id="PF01627">
    <property type="entry name" value="Hpt"/>
    <property type="match status" value="1"/>
</dbReference>
<feature type="domain" description="HPt" evidence="15">
    <location>
        <begin position="4"/>
        <end position="111"/>
    </location>
</feature>
<dbReference type="AlphaFoldDB" id="A0A5Q0BK07"/>
<evidence type="ECO:0000256" key="7">
    <source>
        <dbReference type="ARBA" id="ARBA00023012"/>
    </source>
</evidence>
<reference evidence="16 17" key="1">
    <citation type="submission" date="2019-09" db="EMBL/GenBank/DDBJ databases">
        <title>Ecophysiology of the spiral-shaped methanotroph Methylospira mobilis as revealed by the complete genome sequence.</title>
        <authorList>
            <person name="Oshkin I.Y."/>
            <person name="Dedysh S.N."/>
            <person name="Miroshnikov K."/>
            <person name="Danilova O.V."/>
            <person name="Hakobyan A."/>
            <person name="Liesack W."/>
        </authorList>
    </citation>
    <scope>NUCLEOTIDE SEQUENCE [LARGE SCALE GENOMIC DNA]</scope>
    <source>
        <strain evidence="16 17">Shm1</strain>
    </source>
</reference>
<dbReference type="InterPro" id="IPR008207">
    <property type="entry name" value="Sig_transdc_His_kin_Hpt_dom"/>
</dbReference>
<dbReference type="SMART" id="SM00073">
    <property type="entry name" value="HPT"/>
    <property type="match status" value="1"/>
</dbReference>
<dbReference type="PROSITE" id="PS50109">
    <property type="entry name" value="HIS_KIN"/>
    <property type="match status" value="1"/>
</dbReference>
<dbReference type="FunFam" id="3.30.565.10:FF:000016">
    <property type="entry name" value="Chemotaxis protein CheA, putative"/>
    <property type="match status" value="1"/>
</dbReference>
<dbReference type="InterPro" id="IPR036061">
    <property type="entry name" value="CheW-like_dom_sf"/>
</dbReference>
<dbReference type="SMART" id="SM00387">
    <property type="entry name" value="HATPase_c"/>
    <property type="match status" value="1"/>
</dbReference>
<dbReference type="PROSITE" id="PS50110">
    <property type="entry name" value="RESPONSE_REGULATORY"/>
    <property type="match status" value="1"/>
</dbReference>
<dbReference type="OrthoDB" id="9803176at2"/>
<keyword evidence="5" id="KW-0808">Transferase</keyword>
<evidence type="ECO:0000256" key="8">
    <source>
        <dbReference type="ARBA" id="ARBA00035100"/>
    </source>
</evidence>
<feature type="modified residue" description="Phosphohistidine" evidence="9">
    <location>
        <position position="54"/>
    </location>
</feature>
<dbReference type="CDD" id="cd00088">
    <property type="entry name" value="HPT"/>
    <property type="match status" value="1"/>
</dbReference>
<evidence type="ECO:0000256" key="5">
    <source>
        <dbReference type="ARBA" id="ARBA00022679"/>
    </source>
</evidence>
<dbReference type="Pfam" id="PF02518">
    <property type="entry name" value="HATPase_c"/>
    <property type="match status" value="1"/>
</dbReference>
<dbReference type="SMART" id="SM00448">
    <property type="entry name" value="REC"/>
    <property type="match status" value="1"/>
</dbReference>
<dbReference type="SUPFAM" id="SSF47226">
    <property type="entry name" value="Histidine-containing phosphotransfer domain, HPT domain"/>
    <property type="match status" value="1"/>
</dbReference>
<evidence type="ECO:0000259" key="12">
    <source>
        <dbReference type="PROSITE" id="PS50109"/>
    </source>
</evidence>
<dbReference type="GO" id="GO:0006935">
    <property type="term" value="P:chemotaxis"/>
    <property type="evidence" value="ECO:0007669"/>
    <property type="project" value="InterPro"/>
</dbReference>
<evidence type="ECO:0000256" key="2">
    <source>
        <dbReference type="ARBA" id="ARBA00012438"/>
    </source>
</evidence>
<feature type="domain" description="Response regulatory" evidence="13">
    <location>
        <begin position="672"/>
        <end position="788"/>
    </location>
</feature>
<dbReference type="SUPFAM" id="SSF52172">
    <property type="entry name" value="CheY-like"/>
    <property type="match status" value="1"/>
</dbReference>
<sequence length="789" mass="84855">MNLDPEIVKQLIQVFAAELDERLLAITEGLIALEKDETGAGRDRCIDSMFRSAHNIKGAARGVDARDIAEIAHALESLFSAMRREMAEVSARTINLCLFSVDCMREAMTAFELQKPSGFDLQTLLQQLNQWQITGEAEADAPLVAEGDKSEGNRGDANDAHGSTPDSIASGPRTPSGVSAVSCPESNGGAPAGDALKSTALGVHDADAVREGVVMTRVALHKLDLVSALAEDLLASKIEIEDHLSALQRLHHEAQSYANNWARLASMSPREFESVASAWEQSPVVMAVDAIGSLKLGIHSIYKQMCGSSSRLGLISSSLQDQVRTLRLVPLASLLRPLARSIRDIAQDLGKKVEYEVVGDEIEMDRPVLEGIKDPLMHLIRNAIDHGLETPVERLAKGKPEAGRISISVASTGNRILLTVRDDGAGISVAKITAAAVRKKLLVASEAEALTRREALELIFRPGFSSREMITNISGRGVGLDVVLSNLNSLKGSVQIETVEGEGTSFILGFPVSLSTDRGLMVRAGGAEFAIPSVSVVRVMEVDASELIDIEASQAIVIEGKAVPVRDLSAVLELAQGLSSLQQGRLPVVMLSNGWQSVALLVDEIVGERECVVKRLKAPLISIRNVIGGTLTGSGKVVIVLNPGDLVTSALRMDSGMRTRVQTQSRSTVAPHVLVVDDSITTRTLEKNILESQGFRVSIAVDGRLGWEALQKEKFDLVVTDVEMPVMNGFELAGRIKSSERYREIPVIVVTSLASEADRRRGVEVGADAYIVKGQFETKVLLDVINQLI</sequence>